<dbReference type="CDD" id="cd00156">
    <property type="entry name" value="REC"/>
    <property type="match status" value="1"/>
</dbReference>
<dbReference type="Pfam" id="PF13581">
    <property type="entry name" value="HATPase_c_2"/>
    <property type="match status" value="1"/>
</dbReference>
<gene>
    <name evidence="4" type="ordered locus">Shewmr7_1879</name>
</gene>
<reference evidence="4" key="1">
    <citation type="submission" date="2006-08" db="EMBL/GenBank/DDBJ databases">
        <title>Complete sequence of Chromosome1 of Shewanella sp. MR-7.</title>
        <authorList>
            <consortium name="US DOE Joint Genome Institute"/>
            <person name="Copeland A."/>
            <person name="Lucas S."/>
            <person name="Lapidus A."/>
            <person name="Barry K."/>
            <person name="Detter J.C."/>
            <person name="Glavina del Rio T."/>
            <person name="Hammon N."/>
            <person name="Israni S."/>
            <person name="Dalin E."/>
            <person name="Tice H."/>
            <person name="Pitluck S."/>
            <person name="Kiss H."/>
            <person name="Brettin T."/>
            <person name="Bruce D."/>
            <person name="Han C."/>
            <person name="Tapia R."/>
            <person name="Gilna P."/>
            <person name="Schmutz J."/>
            <person name="Larimer F."/>
            <person name="Land M."/>
            <person name="Hauser L."/>
            <person name="Kyrpides N."/>
            <person name="Mikhailova N."/>
            <person name="Nealson K."/>
            <person name="Konstantinidis K."/>
            <person name="Klappenbach J."/>
            <person name="Tiedje J."/>
            <person name="Richardson P."/>
        </authorList>
    </citation>
    <scope>NUCLEOTIDE SEQUENCE</scope>
    <source>
        <strain evidence="4">MR-7</strain>
    </source>
</reference>
<dbReference type="GO" id="GO:0000160">
    <property type="term" value="P:phosphorelay signal transduction system"/>
    <property type="evidence" value="ECO:0007669"/>
    <property type="project" value="InterPro"/>
</dbReference>
<sequence length="567" mass="64672">MPKSQRYILVIDDDLVTNQILTAFIHSKGWGVITCCNLEEAYEEINQQNIELILLDYYLPDGTALTLLERLRYREPTVPVIVISADNEYQKILSCFRLGALDFIIKPINLELFWHKVEGLLAHFSLEKQVKQQRSILEKMLYQKAREEQMARHLFEHLVNIRNASFDFVKSFTQASANFSGDIILNTVGPNGNFFLIIADSTGHGLSAAMPILRVANTFRAMVAKGFNLVSLIYELNANVYEDSPGDRFVAAVVLEIDFFKNQINLWNGGMPDALLYQDELESDSAYAEHDHIQKYRSKNMALGILSPSAFVANIATFPIPRTGRICLLSDGLIEQQSKSKGGAFFGMDSVISLLSFYGRDLTEYLRTKLTTIFEHEITDDIAVCVLDFELLHNWYREREHKSSQICMRGEFAWAIKMMGAMLLNVDYLNSLNQFLNIFGFSTTFSQRVFTVVSELVTNAVDHGVLKLDSRLKNDPERFELYHSIRESSIDKLKAEDWVKVELEWHAQLSELWISVSDSGEGYLPNEQEAITDWFQISGRGLLLVKSLSKSYELVAPGNKTKVIMEW</sequence>
<dbReference type="Gene3D" id="3.60.40.10">
    <property type="entry name" value="PPM-type phosphatase domain"/>
    <property type="match status" value="1"/>
</dbReference>
<dbReference type="SUPFAM" id="SSF52172">
    <property type="entry name" value="CheY-like"/>
    <property type="match status" value="1"/>
</dbReference>
<name>Q0HVI7_SHESR</name>
<dbReference type="PANTHER" id="PTHR43156">
    <property type="entry name" value="STAGE II SPORULATION PROTEIN E-RELATED"/>
    <property type="match status" value="1"/>
</dbReference>
<dbReference type="GO" id="GO:0016791">
    <property type="term" value="F:phosphatase activity"/>
    <property type="evidence" value="ECO:0007669"/>
    <property type="project" value="TreeGrafter"/>
</dbReference>
<evidence type="ECO:0000256" key="1">
    <source>
        <dbReference type="ARBA" id="ARBA00022801"/>
    </source>
</evidence>
<protein>
    <submittedName>
        <fullName evidence="4">Response regulator receiver protein</fullName>
    </submittedName>
</protein>
<feature type="domain" description="Response regulatory" evidence="3">
    <location>
        <begin position="7"/>
        <end position="121"/>
    </location>
</feature>
<dbReference type="Pfam" id="PF07228">
    <property type="entry name" value="SpoIIE"/>
    <property type="match status" value="1"/>
</dbReference>
<dbReference type="InterPro" id="IPR052016">
    <property type="entry name" value="Bact_Sigma-Reg"/>
</dbReference>
<proteinExistence type="predicted"/>
<feature type="modified residue" description="4-aspartylphosphate" evidence="2">
    <location>
        <position position="56"/>
    </location>
</feature>
<dbReference type="InterPro" id="IPR001932">
    <property type="entry name" value="PPM-type_phosphatase-like_dom"/>
</dbReference>
<dbReference type="InterPro" id="IPR001789">
    <property type="entry name" value="Sig_transdc_resp-reg_receiver"/>
</dbReference>
<organism evidence="4">
    <name type="scientific">Shewanella sp. (strain MR-7)</name>
    <dbReference type="NCBI Taxonomy" id="60481"/>
    <lineage>
        <taxon>Bacteria</taxon>
        <taxon>Pseudomonadati</taxon>
        <taxon>Pseudomonadota</taxon>
        <taxon>Gammaproteobacteria</taxon>
        <taxon>Alteromonadales</taxon>
        <taxon>Shewanellaceae</taxon>
        <taxon>Shewanella</taxon>
    </lineage>
</organism>
<dbReference type="EMBL" id="CP000444">
    <property type="protein sequence ID" value="ABI42868.1"/>
    <property type="molecule type" value="Genomic_DNA"/>
</dbReference>
<dbReference type="SUPFAM" id="SSF55874">
    <property type="entry name" value="ATPase domain of HSP90 chaperone/DNA topoisomerase II/histidine kinase"/>
    <property type="match status" value="1"/>
</dbReference>
<dbReference type="SMART" id="SM00448">
    <property type="entry name" value="REC"/>
    <property type="match status" value="1"/>
</dbReference>
<dbReference type="PROSITE" id="PS50110">
    <property type="entry name" value="RESPONSE_REGULATORY"/>
    <property type="match status" value="1"/>
</dbReference>
<dbReference type="InterPro" id="IPR011006">
    <property type="entry name" value="CheY-like_superfamily"/>
</dbReference>
<dbReference type="SMART" id="SM00331">
    <property type="entry name" value="PP2C_SIG"/>
    <property type="match status" value="1"/>
</dbReference>
<dbReference type="PANTHER" id="PTHR43156:SF2">
    <property type="entry name" value="STAGE II SPORULATION PROTEIN E"/>
    <property type="match status" value="1"/>
</dbReference>
<evidence type="ECO:0000259" key="3">
    <source>
        <dbReference type="PROSITE" id="PS50110"/>
    </source>
</evidence>
<dbReference type="KEGG" id="shm:Shewmr7_1879"/>
<dbReference type="InterPro" id="IPR003594">
    <property type="entry name" value="HATPase_dom"/>
</dbReference>
<dbReference type="Pfam" id="PF00072">
    <property type="entry name" value="Response_reg"/>
    <property type="match status" value="1"/>
</dbReference>
<dbReference type="CDD" id="cd16936">
    <property type="entry name" value="HATPase_RsbW-like"/>
    <property type="match status" value="1"/>
</dbReference>
<keyword evidence="2" id="KW-0597">Phosphoprotein</keyword>
<dbReference type="Gene3D" id="3.30.565.10">
    <property type="entry name" value="Histidine kinase-like ATPase, C-terminal domain"/>
    <property type="match status" value="1"/>
</dbReference>
<evidence type="ECO:0000256" key="2">
    <source>
        <dbReference type="PROSITE-ProRule" id="PRU00169"/>
    </source>
</evidence>
<dbReference type="Gene3D" id="3.40.50.2300">
    <property type="match status" value="1"/>
</dbReference>
<dbReference type="HOGENOM" id="CLU_000445_43_7_6"/>
<evidence type="ECO:0000313" key="4">
    <source>
        <dbReference type="EMBL" id="ABI42868.1"/>
    </source>
</evidence>
<dbReference type="AlphaFoldDB" id="Q0HVI7"/>
<keyword evidence="1" id="KW-0378">Hydrolase</keyword>
<dbReference type="InterPro" id="IPR036890">
    <property type="entry name" value="HATPase_C_sf"/>
</dbReference>
<accession>Q0HVI7</accession>
<dbReference type="InterPro" id="IPR036457">
    <property type="entry name" value="PPM-type-like_dom_sf"/>
</dbReference>